<evidence type="ECO:0000259" key="10">
    <source>
        <dbReference type="PROSITE" id="PS50122"/>
    </source>
</evidence>
<keyword evidence="6" id="KW-0378">Hydrolase</keyword>
<accession>A0A365TSX0</accession>
<dbReference type="Pfam" id="PF03705">
    <property type="entry name" value="CheR_N"/>
    <property type="match status" value="1"/>
</dbReference>
<feature type="active site" evidence="6">
    <location>
        <position position="21"/>
    </location>
</feature>
<dbReference type="Proteomes" id="UP000252204">
    <property type="component" value="Unassembled WGS sequence"/>
</dbReference>
<dbReference type="AlphaFoldDB" id="A0A365TSX0"/>
<dbReference type="InterPro" id="IPR035909">
    <property type="entry name" value="CheB_C"/>
</dbReference>
<dbReference type="InterPro" id="IPR036804">
    <property type="entry name" value="CheR_N_sf"/>
</dbReference>
<dbReference type="InterPro" id="IPR000673">
    <property type="entry name" value="Sig_transdc_resp-reg_Me-estase"/>
</dbReference>
<dbReference type="InterPro" id="IPR013767">
    <property type="entry name" value="PAS_fold"/>
</dbReference>
<dbReference type="Gene3D" id="3.40.50.150">
    <property type="entry name" value="Vaccinia Virus protein VP39"/>
    <property type="match status" value="1"/>
</dbReference>
<comment type="caution">
    <text evidence="12">The sequence shown here is derived from an EMBL/GenBank/DDBJ whole genome shotgun (WGS) entry which is preliminary data.</text>
</comment>
<feature type="region of interest" description="Disordered" evidence="8">
    <location>
        <begin position="988"/>
        <end position="1017"/>
    </location>
</feature>
<organism evidence="12 13">
    <name type="scientific">Vreelandella sulfidaeris</name>
    <dbReference type="NCBI Taxonomy" id="115553"/>
    <lineage>
        <taxon>Bacteria</taxon>
        <taxon>Pseudomonadati</taxon>
        <taxon>Pseudomonadota</taxon>
        <taxon>Gammaproteobacteria</taxon>
        <taxon>Oceanospirillales</taxon>
        <taxon>Halomonadaceae</taxon>
        <taxon>Vreelandella</taxon>
    </lineage>
</organism>
<feature type="compositionally biased region" description="Polar residues" evidence="8">
    <location>
        <begin position="997"/>
        <end position="1009"/>
    </location>
</feature>
<feature type="active site" evidence="6">
    <location>
        <position position="48"/>
    </location>
</feature>
<dbReference type="Gene3D" id="3.40.50.180">
    <property type="entry name" value="Methylesterase CheB, C-terminal domain"/>
    <property type="match status" value="1"/>
</dbReference>
<dbReference type="RefSeq" id="WP_113267821.1">
    <property type="nucleotide sequence ID" value="NZ_QNTU01000001.1"/>
</dbReference>
<evidence type="ECO:0000256" key="5">
    <source>
        <dbReference type="ARBA" id="ARBA00022691"/>
    </source>
</evidence>
<evidence type="ECO:0000256" key="2">
    <source>
        <dbReference type="ARBA" id="ARBA00012534"/>
    </source>
</evidence>
<feature type="active site" evidence="6">
    <location>
        <position position="153"/>
    </location>
</feature>
<dbReference type="PANTHER" id="PTHR24422:SF27">
    <property type="entry name" value="PROTEIN-GLUTAMATE O-METHYLTRANSFERASE"/>
    <property type="match status" value="1"/>
</dbReference>
<dbReference type="CDD" id="cd16434">
    <property type="entry name" value="CheB-CheR_fusion"/>
    <property type="match status" value="1"/>
</dbReference>
<keyword evidence="3" id="KW-0489">Methyltransferase</keyword>
<dbReference type="GO" id="GO:0008984">
    <property type="term" value="F:protein-glutamate methylesterase activity"/>
    <property type="evidence" value="ECO:0007669"/>
    <property type="project" value="InterPro"/>
</dbReference>
<dbReference type="PROSITE" id="PS50123">
    <property type="entry name" value="CHER"/>
    <property type="match status" value="1"/>
</dbReference>
<name>A0A365TSX0_9GAMM</name>
<evidence type="ECO:0000256" key="3">
    <source>
        <dbReference type="ARBA" id="ARBA00022603"/>
    </source>
</evidence>
<dbReference type="GO" id="GO:0005737">
    <property type="term" value="C:cytoplasm"/>
    <property type="evidence" value="ECO:0007669"/>
    <property type="project" value="InterPro"/>
</dbReference>
<dbReference type="InterPro" id="IPR000780">
    <property type="entry name" value="CheR_MeTrfase"/>
</dbReference>
<dbReference type="InterPro" id="IPR022642">
    <property type="entry name" value="CheR_C"/>
</dbReference>
<dbReference type="EMBL" id="QNTU01000001">
    <property type="protein sequence ID" value="RBI69165.1"/>
    <property type="molecule type" value="Genomic_DNA"/>
</dbReference>
<dbReference type="InterPro" id="IPR000014">
    <property type="entry name" value="PAS"/>
</dbReference>
<dbReference type="Pfam" id="PF01739">
    <property type="entry name" value="CheR"/>
    <property type="match status" value="1"/>
</dbReference>
<dbReference type="SMART" id="SM00138">
    <property type="entry name" value="MeTrc"/>
    <property type="match status" value="1"/>
</dbReference>
<dbReference type="CDD" id="cd00130">
    <property type="entry name" value="PAS"/>
    <property type="match status" value="1"/>
</dbReference>
<comment type="catalytic activity">
    <reaction evidence="1">
        <text>L-glutamyl-[protein] + S-adenosyl-L-methionine = [protein]-L-glutamate 5-O-methyl ester + S-adenosyl-L-homocysteine</text>
        <dbReference type="Rhea" id="RHEA:24452"/>
        <dbReference type="Rhea" id="RHEA-COMP:10208"/>
        <dbReference type="Rhea" id="RHEA-COMP:10311"/>
        <dbReference type="ChEBI" id="CHEBI:29973"/>
        <dbReference type="ChEBI" id="CHEBI:57856"/>
        <dbReference type="ChEBI" id="CHEBI:59789"/>
        <dbReference type="ChEBI" id="CHEBI:82795"/>
        <dbReference type="EC" id="2.1.1.80"/>
    </reaction>
</comment>
<dbReference type="Pfam" id="PF00989">
    <property type="entry name" value="PAS"/>
    <property type="match status" value="1"/>
</dbReference>
<proteinExistence type="predicted"/>
<keyword evidence="7" id="KW-0175">Coiled coil</keyword>
<evidence type="ECO:0000256" key="7">
    <source>
        <dbReference type="SAM" id="Coils"/>
    </source>
</evidence>
<feature type="region of interest" description="Disordered" evidence="8">
    <location>
        <begin position="102"/>
        <end position="124"/>
    </location>
</feature>
<dbReference type="InterPro" id="IPR029063">
    <property type="entry name" value="SAM-dependent_MTases_sf"/>
</dbReference>
<dbReference type="PANTHER" id="PTHR24422">
    <property type="entry name" value="CHEMOTAXIS PROTEIN METHYLTRANSFERASE"/>
    <property type="match status" value="1"/>
</dbReference>
<dbReference type="InterPro" id="IPR035965">
    <property type="entry name" value="PAS-like_dom_sf"/>
</dbReference>
<dbReference type="SMART" id="SM00091">
    <property type="entry name" value="PAS"/>
    <property type="match status" value="2"/>
</dbReference>
<feature type="domain" description="PAS" evidence="9">
    <location>
        <begin position="868"/>
        <end position="936"/>
    </location>
</feature>
<reference evidence="13" key="1">
    <citation type="submission" date="2018-06" db="EMBL/GenBank/DDBJ databases">
        <title>Whole genome sequencing of four bacterial strains from South Shetland trench revealing bio-synthetic gene clusters.</title>
        <authorList>
            <person name="Abdel-Mageed W.M."/>
            <person name="Lehri B."/>
            <person name="Jarmusch S."/>
            <person name="Miranda K."/>
            <person name="Goodfellow M."/>
            <person name="Jaspars M."/>
            <person name="Karlyshev A.V."/>
        </authorList>
    </citation>
    <scope>NUCLEOTIDE SEQUENCE [LARGE SCALE GENOMIC DNA]</scope>
    <source>
        <strain evidence="13">SST4</strain>
    </source>
</reference>
<dbReference type="SUPFAM" id="SSF52738">
    <property type="entry name" value="Methylesterase CheB, C-terminal domain"/>
    <property type="match status" value="1"/>
</dbReference>
<dbReference type="PROSITE" id="PS50112">
    <property type="entry name" value="PAS"/>
    <property type="match status" value="1"/>
</dbReference>
<dbReference type="InterPro" id="IPR050903">
    <property type="entry name" value="Bact_Chemotaxis_MeTrfase"/>
</dbReference>
<evidence type="ECO:0000256" key="1">
    <source>
        <dbReference type="ARBA" id="ARBA00001541"/>
    </source>
</evidence>
<sequence>MSPPHDQHAMDALPIVGIGGSAGSLRSLKSFLTNLPADTGAVYVIVTHHPKGERSLLPEILGPHAALPVQMVEEGEALAPNRVYVALPDEGWILSRGQLVRSGGTNKRSEASSSTKVDRRAGPPHPIDTLFYSLAEEAGHRALAVVLAGTGSDGTFGVQAIKYQAGMVMVEEPDTAEFGDMPANAIATGQVDYVLTPTEMPATLASYLASQNHRQAALKSHETAISQGLLKKILQQVRNRTGHDFSGYKISTINRRLERRMDLQRIHEPQAYLVYLQDHPEEIDLLFQEFIISVTNFFRDPHAWLSLSEQLPALLKQAAQTGQEFRAWVPGCATGEEAYTLAILIQECIADWEQPPAVRIFATDVDQTAIEKARVGRYPRSISQFMSETFMRRYFSAENDTVRIGREVRDIVVFAEHNVLQDPPFTNLDLITCRNLMIYLERDRQERLLALFRYALRSQGLLLLGPSESLDHQSEAFSVVDKESRIYRVAEGSLPPRLLEMPGPSRRRRSPPYQEADRNPAVGTNDSLTRNVECLLALQFAPPSVIVNDRGEVVYVHGRTGLFLEPASGPARNQLLEMARPGLREPLNQALQKVANGDAEQICQRVQILTNGVTELVRLEVQLIRTPKALAGFRLVALHHEPMSEAVKAESETIGPKTNLQRTSNGGTEAEAHLIEKLEALRQEKQIAVKEMQAANQELQSLNEELQSMNEELQSSNEELEAAKEEVESLNQELRSVNAELNIRVDDLTEVNDDLKNLLDSTHLATLFLDETLNIKRFTSPVQELIAVRSSDIGRPLSELSTKLRYNALLEDADAVLDTLVTKEIKVQTTTGHWYLLRIQPYRSTRNVIRGVVCTFQDIQIAQGVIRNEAFFRAVVDTVPEPLLVLDDAFRVVSVNDGFYRIFPRTPDEVEGKSLFSLEAGQWDHPELRALLAEVLPQRQAFHDFELSMDLGDAIPTCLRMNGRRLELEADSAMILLSIGIHRLTSKPSESIERNPSHGSEVSSATLTGGTKEGGSR</sequence>
<evidence type="ECO:0000256" key="4">
    <source>
        <dbReference type="ARBA" id="ARBA00022679"/>
    </source>
</evidence>
<dbReference type="Gene3D" id="3.30.450.20">
    <property type="entry name" value="PAS domain"/>
    <property type="match status" value="2"/>
</dbReference>
<feature type="region of interest" description="Disordered" evidence="8">
    <location>
        <begin position="497"/>
        <end position="525"/>
    </location>
</feature>
<evidence type="ECO:0000313" key="13">
    <source>
        <dbReference type="Proteomes" id="UP000252204"/>
    </source>
</evidence>
<dbReference type="GO" id="GO:0000156">
    <property type="term" value="F:phosphorelay response regulator activity"/>
    <property type="evidence" value="ECO:0007669"/>
    <property type="project" value="InterPro"/>
</dbReference>
<dbReference type="NCBIfam" id="TIGR00229">
    <property type="entry name" value="sensory_box"/>
    <property type="match status" value="1"/>
</dbReference>
<dbReference type="OrthoDB" id="9816309at2"/>
<dbReference type="PROSITE" id="PS50122">
    <property type="entry name" value="CHEB"/>
    <property type="match status" value="1"/>
</dbReference>
<evidence type="ECO:0000259" key="9">
    <source>
        <dbReference type="PROSITE" id="PS50112"/>
    </source>
</evidence>
<dbReference type="SUPFAM" id="SSF55785">
    <property type="entry name" value="PYP-like sensor domain (PAS domain)"/>
    <property type="match status" value="1"/>
</dbReference>
<dbReference type="Gene3D" id="1.10.155.10">
    <property type="entry name" value="Chemotaxis receptor methyltransferase CheR, N-terminal domain"/>
    <property type="match status" value="1"/>
</dbReference>
<dbReference type="GO" id="GO:0006935">
    <property type="term" value="P:chemotaxis"/>
    <property type="evidence" value="ECO:0007669"/>
    <property type="project" value="UniProtKB-UniRule"/>
</dbReference>
<dbReference type="Pfam" id="PF01339">
    <property type="entry name" value="CheB_methylest"/>
    <property type="match status" value="1"/>
</dbReference>
<keyword evidence="6" id="KW-0145">Chemotaxis</keyword>
<keyword evidence="13" id="KW-1185">Reference proteome</keyword>
<dbReference type="InterPro" id="IPR022641">
    <property type="entry name" value="CheR_N"/>
</dbReference>
<protein>
    <recommendedName>
        <fullName evidence="2">protein-glutamate O-methyltransferase</fullName>
        <ecNumber evidence="2">2.1.1.80</ecNumber>
    </recommendedName>
</protein>
<dbReference type="EC" id="2.1.1.80" evidence="2"/>
<keyword evidence="5" id="KW-0949">S-adenosyl-L-methionine</keyword>
<dbReference type="GO" id="GO:0008983">
    <property type="term" value="F:protein-glutamate O-methyltransferase activity"/>
    <property type="evidence" value="ECO:0007669"/>
    <property type="project" value="UniProtKB-EC"/>
</dbReference>
<gene>
    <name evidence="12" type="ORF">DQ400_00205</name>
</gene>
<dbReference type="Pfam" id="PF13596">
    <property type="entry name" value="PAS_10"/>
    <property type="match status" value="1"/>
</dbReference>
<keyword evidence="4" id="KW-0808">Transferase</keyword>
<dbReference type="GO" id="GO:0006355">
    <property type="term" value="P:regulation of DNA-templated transcription"/>
    <property type="evidence" value="ECO:0007669"/>
    <property type="project" value="InterPro"/>
</dbReference>
<feature type="domain" description="CheB-type methylesterase" evidence="10">
    <location>
        <begin position="9"/>
        <end position="211"/>
    </location>
</feature>
<feature type="compositionally biased region" description="Polar residues" evidence="8">
    <location>
        <begin position="103"/>
        <end position="115"/>
    </location>
</feature>
<evidence type="ECO:0000256" key="6">
    <source>
        <dbReference type="PROSITE-ProRule" id="PRU00050"/>
    </source>
</evidence>
<evidence type="ECO:0000259" key="11">
    <source>
        <dbReference type="PROSITE" id="PS50123"/>
    </source>
</evidence>
<evidence type="ECO:0000256" key="8">
    <source>
        <dbReference type="SAM" id="MobiDB-lite"/>
    </source>
</evidence>
<evidence type="ECO:0000313" key="12">
    <source>
        <dbReference type="EMBL" id="RBI69165.1"/>
    </source>
</evidence>
<dbReference type="GO" id="GO:0032259">
    <property type="term" value="P:methylation"/>
    <property type="evidence" value="ECO:0007669"/>
    <property type="project" value="UniProtKB-KW"/>
</dbReference>
<dbReference type="SUPFAM" id="SSF47757">
    <property type="entry name" value="Chemotaxis receptor methyltransferase CheR, N-terminal domain"/>
    <property type="match status" value="1"/>
</dbReference>
<feature type="coiled-coil region" evidence="7">
    <location>
        <begin position="671"/>
        <end position="758"/>
    </location>
</feature>
<dbReference type="SUPFAM" id="SSF53335">
    <property type="entry name" value="S-adenosyl-L-methionine-dependent methyltransferases"/>
    <property type="match status" value="1"/>
</dbReference>
<dbReference type="PRINTS" id="PR00996">
    <property type="entry name" value="CHERMTFRASE"/>
</dbReference>
<feature type="domain" description="CheR-type methyltransferase" evidence="11">
    <location>
        <begin position="218"/>
        <end position="492"/>
    </location>
</feature>